<name>A0A3L7AII4_9MICO</name>
<dbReference type="PANTHER" id="PTHR33202">
    <property type="entry name" value="ZINC UPTAKE REGULATION PROTEIN"/>
    <property type="match status" value="1"/>
</dbReference>
<dbReference type="InterPro" id="IPR002481">
    <property type="entry name" value="FUR"/>
</dbReference>
<comment type="cofactor">
    <cofactor evidence="11">
        <name>Zn(2+)</name>
        <dbReference type="ChEBI" id="CHEBI:29105"/>
    </cofactor>
    <text evidence="11">Binds 1 zinc ion per subunit.</text>
</comment>
<evidence type="ECO:0000256" key="1">
    <source>
        <dbReference type="ARBA" id="ARBA00004496"/>
    </source>
</evidence>
<dbReference type="AlphaFoldDB" id="A0A3L7AII4"/>
<dbReference type="Gene3D" id="1.10.10.10">
    <property type="entry name" value="Winged helix-like DNA-binding domain superfamily/Winged helix DNA-binding domain"/>
    <property type="match status" value="1"/>
</dbReference>
<keyword evidence="6 11" id="KW-0862">Zinc</keyword>
<keyword evidence="8" id="KW-0805">Transcription regulation</keyword>
<evidence type="ECO:0000256" key="6">
    <source>
        <dbReference type="ARBA" id="ARBA00022833"/>
    </source>
</evidence>
<dbReference type="EMBL" id="RCUY01000014">
    <property type="protein sequence ID" value="RLP79785.1"/>
    <property type="molecule type" value="Genomic_DNA"/>
</dbReference>
<dbReference type="GO" id="GO:0000976">
    <property type="term" value="F:transcription cis-regulatory region binding"/>
    <property type="evidence" value="ECO:0007669"/>
    <property type="project" value="TreeGrafter"/>
</dbReference>
<dbReference type="OrthoDB" id="5242893at2"/>
<keyword evidence="3" id="KW-0963">Cytoplasm</keyword>
<evidence type="ECO:0000256" key="5">
    <source>
        <dbReference type="ARBA" id="ARBA00022723"/>
    </source>
</evidence>
<accession>A0A3L7AII4</accession>
<evidence type="ECO:0000256" key="2">
    <source>
        <dbReference type="ARBA" id="ARBA00007957"/>
    </source>
</evidence>
<feature type="binding site" evidence="11">
    <location>
        <position position="139"/>
    </location>
    <ligand>
        <name>Zn(2+)</name>
        <dbReference type="ChEBI" id="CHEBI:29105"/>
    </ligand>
</feature>
<comment type="caution">
    <text evidence="12">The sequence shown here is derived from an EMBL/GenBank/DDBJ whole genome shotgun (WGS) entry which is preliminary data.</text>
</comment>
<keyword evidence="7" id="KW-0408">Iron</keyword>
<feature type="binding site" evidence="11">
    <location>
        <position position="96"/>
    </location>
    <ligand>
        <name>Zn(2+)</name>
        <dbReference type="ChEBI" id="CHEBI:29105"/>
    </ligand>
</feature>
<evidence type="ECO:0000256" key="9">
    <source>
        <dbReference type="ARBA" id="ARBA00023125"/>
    </source>
</evidence>
<dbReference type="GO" id="GO:1900376">
    <property type="term" value="P:regulation of secondary metabolite biosynthetic process"/>
    <property type="evidence" value="ECO:0007669"/>
    <property type="project" value="TreeGrafter"/>
</dbReference>
<evidence type="ECO:0000256" key="10">
    <source>
        <dbReference type="ARBA" id="ARBA00023163"/>
    </source>
</evidence>
<keyword evidence="5 11" id="KW-0479">Metal-binding</keyword>
<dbReference type="Gene3D" id="3.30.1490.190">
    <property type="match status" value="1"/>
</dbReference>
<protein>
    <submittedName>
        <fullName evidence="12">Transcriptional repressor</fullName>
    </submittedName>
</protein>
<proteinExistence type="inferred from homology"/>
<evidence type="ECO:0000313" key="13">
    <source>
        <dbReference type="Proteomes" id="UP000269438"/>
    </source>
</evidence>
<keyword evidence="4" id="KW-0678">Repressor</keyword>
<dbReference type="GO" id="GO:0003700">
    <property type="term" value="F:DNA-binding transcription factor activity"/>
    <property type="evidence" value="ECO:0007669"/>
    <property type="project" value="InterPro"/>
</dbReference>
<dbReference type="Proteomes" id="UP000269438">
    <property type="component" value="Unassembled WGS sequence"/>
</dbReference>
<dbReference type="InterPro" id="IPR043135">
    <property type="entry name" value="Fur_C"/>
</dbReference>
<feature type="binding site" evidence="11">
    <location>
        <position position="136"/>
    </location>
    <ligand>
        <name>Zn(2+)</name>
        <dbReference type="ChEBI" id="CHEBI:29105"/>
    </ligand>
</feature>
<evidence type="ECO:0000313" key="12">
    <source>
        <dbReference type="EMBL" id="RLP79785.1"/>
    </source>
</evidence>
<organism evidence="12 13">
    <name type="scientific">Mycetocola lacteus</name>
    <dbReference type="NCBI Taxonomy" id="76637"/>
    <lineage>
        <taxon>Bacteria</taxon>
        <taxon>Bacillati</taxon>
        <taxon>Actinomycetota</taxon>
        <taxon>Actinomycetes</taxon>
        <taxon>Micrococcales</taxon>
        <taxon>Microbacteriaceae</taxon>
        <taxon>Mycetocola</taxon>
    </lineage>
</organism>
<keyword evidence="9" id="KW-0238">DNA-binding</keyword>
<comment type="subcellular location">
    <subcellularLocation>
        <location evidence="1">Cytoplasm</location>
    </subcellularLocation>
</comment>
<sequence length="154" mass="16232">MTVATTEELSDAIRGAGLRLTAPRLAVLGAVGEKSHVDAGTVFERVLADLPDTSVQAVYGVLSALTDAGLLRRIEPAGSPARYERRVDDNHHHIVCTRCGAINDVDCVVGHAPCLHPGNASGYTVQTAEVTFWGLCPACQDEVARAENTAEPVS</sequence>
<dbReference type="GO" id="GO:0008270">
    <property type="term" value="F:zinc ion binding"/>
    <property type="evidence" value="ECO:0007669"/>
    <property type="project" value="TreeGrafter"/>
</dbReference>
<keyword evidence="10" id="KW-0804">Transcription</keyword>
<reference evidence="12 13" key="1">
    <citation type="submission" date="2018-10" db="EMBL/GenBank/DDBJ databases">
        <authorList>
            <person name="Li J."/>
        </authorList>
    </citation>
    <scope>NUCLEOTIDE SEQUENCE [LARGE SCALE GENOMIC DNA]</scope>
    <source>
        <strain evidence="12 13">JCM 11654</strain>
    </source>
</reference>
<dbReference type="RefSeq" id="WP_121689235.1">
    <property type="nucleotide sequence ID" value="NZ_RCUY01000014.1"/>
</dbReference>
<evidence type="ECO:0000256" key="4">
    <source>
        <dbReference type="ARBA" id="ARBA00022491"/>
    </source>
</evidence>
<comment type="similarity">
    <text evidence="2">Belongs to the Fur family.</text>
</comment>
<dbReference type="InterPro" id="IPR036388">
    <property type="entry name" value="WH-like_DNA-bd_sf"/>
</dbReference>
<dbReference type="InterPro" id="IPR036390">
    <property type="entry name" value="WH_DNA-bd_sf"/>
</dbReference>
<dbReference type="GO" id="GO:0005737">
    <property type="term" value="C:cytoplasm"/>
    <property type="evidence" value="ECO:0007669"/>
    <property type="project" value="UniProtKB-SubCell"/>
</dbReference>
<feature type="binding site" evidence="11">
    <location>
        <position position="99"/>
    </location>
    <ligand>
        <name>Zn(2+)</name>
        <dbReference type="ChEBI" id="CHEBI:29105"/>
    </ligand>
</feature>
<dbReference type="CDD" id="cd07153">
    <property type="entry name" value="Fur_like"/>
    <property type="match status" value="1"/>
</dbReference>
<dbReference type="PANTHER" id="PTHR33202:SF18">
    <property type="entry name" value="TRANSCRIPTIONAL REGULATOR FURA"/>
    <property type="match status" value="1"/>
</dbReference>
<dbReference type="SUPFAM" id="SSF46785">
    <property type="entry name" value="Winged helix' DNA-binding domain"/>
    <property type="match status" value="1"/>
</dbReference>
<evidence type="ECO:0000256" key="7">
    <source>
        <dbReference type="ARBA" id="ARBA00023004"/>
    </source>
</evidence>
<evidence type="ECO:0000256" key="11">
    <source>
        <dbReference type="PIRSR" id="PIRSR602481-1"/>
    </source>
</evidence>
<keyword evidence="13" id="KW-1185">Reference proteome</keyword>
<gene>
    <name evidence="12" type="ORF">D9V34_14640</name>
</gene>
<evidence type="ECO:0000256" key="3">
    <source>
        <dbReference type="ARBA" id="ARBA00022490"/>
    </source>
</evidence>
<evidence type="ECO:0000256" key="8">
    <source>
        <dbReference type="ARBA" id="ARBA00023015"/>
    </source>
</evidence>
<dbReference type="Pfam" id="PF01475">
    <property type="entry name" value="FUR"/>
    <property type="match status" value="1"/>
</dbReference>
<dbReference type="GO" id="GO:0045892">
    <property type="term" value="P:negative regulation of DNA-templated transcription"/>
    <property type="evidence" value="ECO:0007669"/>
    <property type="project" value="TreeGrafter"/>
</dbReference>